<comment type="caution">
    <text evidence="2">The sequence shown here is derived from an EMBL/GenBank/DDBJ whole genome shotgun (WGS) entry which is preliminary data.</text>
</comment>
<name>A0A1R2D2E5_9CILI</name>
<evidence type="ECO:0000256" key="1">
    <source>
        <dbReference type="SAM" id="MobiDB-lite"/>
    </source>
</evidence>
<organism evidence="2 3">
    <name type="scientific">Stentor coeruleus</name>
    <dbReference type="NCBI Taxonomy" id="5963"/>
    <lineage>
        <taxon>Eukaryota</taxon>
        <taxon>Sar</taxon>
        <taxon>Alveolata</taxon>
        <taxon>Ciliophora</taxon>
        <taxon>Postciliodesmatophora</taxon>
        <taxon>Heterotrichea</taxon>
        <taxon>Heterotrichida</taxon>
        <taxon>Stentoridae</taxon>
        <taxon>Stentor</taxon>
    </lineage>
</organism>
<accession>A0A1R2D2E5</accession>
<reference evidence="2 3" key="1">
    <citation type="submission" date="2016-11" db="EMBL/GenBank/DDBJ databases">
        <title>The macronuclear genome of Stentor coeruleus: a giant cell with tiny introns.</title>
        <authorList>
            <person name="Slabodnick M."/>
            <person name="Ruby J.G."/>
            <person name="Reiff S.B."/>
            <person name="Swart E.C."/>
            <person name="Gosai S."/>
            <person name="Prabakaran S."/>
            <person name="Witkowska E."/>
            <person name="Larue G.E."/>
            <person name="Fisher S."/>
            <person name="Freeman R.M."/>
            <person name="Gunawardena J."/>
            <person name="Chu W."/>
            <person name="Stover N.A."/>
            <person name="Gregory B.D."/>
            <person name="Nowacki M."/>
            <person name="Derisi J."/>
            <person name="Roy S.W."/>
            <person name="Marshall W.F."/>
            <person name="Sood P."/>
        </authorList>
    </citation>
    <scope>NUCLEOTIDE SEQUENCE [LARGE SCALE GENOMIC DNA]</scope>
    <source>
        <strain evidence="2">WM001</strain>
    </source>
</reference>
<evidence type="ECO:0000313" key="2">
    <source>
        <dbReference type="EMBL" id="OMJ95435.1"/>
    </source>
</evidence>
<keyword evidence="3" id="KW-1185">Reference proteome</keyword>
<feature type="compositionally biased region" description="Basic and acidic residues" evidence="1">
    <location>
        <begin position="139"/>
        <end position="175"/>
    </location>
</feature>
<dbReference type="AlphaFoldDB" id="A0A1R2D2E5"/>
<evidence type="ECO:0000313" key="3">
    <source>
        <dbReference type="Proteomes" id="UP000187209"/>
    </source>
</evidence>
<sequence>MEAKGNMYNLIQKLAFLEEHINNGNPPPETFKTTKDIQSTKEKIPLKPLKFDNTFQEGLSLEDESPKVKKCLTTHFYDQLPPKLPFLNAQSLDLQVSSKKTPSPCTPNTNIFYKNSSPQRKNSFSASRYSTTNATPSKTYDDQTKKTQIETLPDKNRNSTEIPKKENHDIEKTNEKISSSSSFSMSKKLYMQKIENLKKIKMKAHTEIQRLRSKLSSGEYSMVECPNGVDLVKKETQKTSYIRGGSWKDPDSYKNNGQTEKADPLINDLTKSLNVTHNKIYPLDEEGITPLDSIEKKSEFNQDKRRNLPSMPMSNSDSDCDSRSPEKRIEALTPVYDEALNEDFSMMKIGTNSPQASSRIVIFM</sequence>
<feature type="region of interest" description="Disordered" evidence="1">
    <location>
        <begin position="242"/>
        <end position="263"/>
    </location>
</feature>
<dbReference type="EMBL" id="MPUH01000012">
    <property type="protein sequence ID" value="OMJ95435.1"/>
    <property type="molecule type" value="Genomic_DNA"/>
</dbReference>
<feature type="compositionally biased region" description="Polar residues" evidence="1">
    <location>
        <begin position="98"/>
        <end position="138"/>
    </location>
</feature>
<feature type="region of interest" description="Disordered" evidence="1">
    <location>
        <begin position="292"/>
        <end position="328"/>
    </location>
</feature>
<feature type="compositionally biased region" description="Basic and acidic residues" evidence="1">
    <location>
        <begin position="293"/>
        <end position="306"/>
    </location>
</feature>
<feature type="region of interest" description="Disordered" evidence="1">
    <location>
        <begin position="98"/>
        <end position="178"/>
    </location>
</feature>
<proteinExistence type="predicted"/>
<dbReference type="Proteomes" id="UP000187209">
    <property type="component" value="Unassembled WGS sequence"/>
</dbReference>
<protein>
    <submittedName>
        <fullName evidence="2">Uncharacterized protein</fullName>
    </submittedName>
</protein>
<gene>
    <name evidence="2" type="ORF">SteCoe_1201</name>
</gene>